<accession>A0A5Q0TG49</accession>
<protein>
    <submittedName>
        <fullName evidence="1">1-pyrroline-5-carboxylate dehydrogenase</fullName>
    </submittedName>
</protein>
<dbReference type="AlphaFoldDB" id="A0A5Q0TG49"/>
<name>A0A5Q0TG49_9VIBR</name>
<proteinExistence type="predicted"/>
<dbReference type="Proteomes" id="UP000348942">
    <property type="component" value="Chromosome 2"/>
</dbReference>
<evidence type="ECO:0000313" key="2">
    <source>
        <dbReference type="Proteomes" id="UP000348942"/>
    </source>
</evidence>
<evidence type="ECO:0000313" key="1">
    <source>
        <dbReference type="EMBL" id="QGA66102.1"/>
    </source>
</evidence>
<gene>
    <name evidence="1" type="ORF">GFB47_11550</name>
</gene>
<reference evidence="1 2" key="1">
    <citation type="submission" date="2019-10" db="EMBL/GenBank/DDBJ databases">
        <title>Vibrio sp. nov., isolated from Coralline algae surface.</title>
        <authorList>
            <person name="Geng Y."/>
            <person name="Zhang X."/>
        </authorList>
    </citation>
    <scope>NUCLEOTIDE SEQUENCE [LARGE SCALE GENOMIC DNA]</scope>
    <source>
        <strain evidence="1 2">SM1977</strain>
    </source>
</reference>
<organism evidence="1 2">
    <name type="scientific">Vibrio algicola</name>
    <dbReference type="NCBI Taxonomy" id="2662262"/>
    <lineage>
        <taxon>Bacteria</taxon>
        <taxon>Pseudomonadati</taxon>
        <taxon>Pseudomonadota</taxon>
        <taxon>Gammaproteobacteria</taxon>
        <taxon>Vibrionales</taxon>
        <taxon>Vibrionaceae</taxon>
        <taxon>Vibrio</taxon>
    </lineage>
</organism>
<dbReference type="EMBL" id="CP045700">
    <property type="protein sequence ID" value="QGA66102.1"/>
    <property type="molecule type" value="Genomic_DNA"/>
</dbReference>
<sequence length="246" mass="26851">MMQTITRFSEVTVFDAQTAWQQWNLTEYSFKSECLLSVFNSLNKIDATLSNIMNLKIQHAQSYLAQPQIMPGPTGETNELYCAGRGVCALVVAPTTENVEQDSTDERLDERLKIAMSFMTAALIGGNSVVMCCDDESFNHNIQQAIGTTLPAHLVQIVAYDAHAKLINSEIAIAALVAKPDIQIKINRLLSRRDGAIVPLVTDDPDAVVSAFDPALVLRFITERTRTINITAVGGNATLLELGSGH</sequence>
<keyword evidence="2" id="KW-1185">Reference proteome</keyword>